<evidence type="ECO:0000313" key="10">
    <source>
        <dbReference type="Proteomes" id="UP000433483"/>
    </source>
</evidence>
<dbReference type="EMBL" id="QXFX01002572">
    <property type="protein sequence ID" value="KAE9075692.1"/>
    <property type="molecule type" value="Genomic_DNA"/>
</dbReference>
<dbReference type="Proteomes" id="UP000440732">
    <property type="component" value="Unassembled WGS sequence"/>
</dbReference>
<dbReference type="EMBL" id="QXGE01001672">
    <property type="protein sequence ID" value="KAE9289640.1"/>
    <property type="molecule type" value="Genomic_DNA"/>
</dbReference>
<evidence type="ECO:0000313" key="11">
    <source>
        <dbReference type="Proteomes" id="UP000437068"/>
    </source>
</evidence>
<name>A0A6A3EEF5_9STRA</name>
<dbReference type="AlphaFoldDB" id="A0A6A3EEF5"/>
<evidence type="ECO:0000313" key="1">
    <source>
        <dbReference type="EMBL" id="KAE8929540.1"/>
    </source>
</evidence>
<keyword evidence="10" id="KW-1185">Reference proteome</keyword>
<evidence type="ECO:0000313" key="7">
    <source>
        <dbReference type="EMBL" id="KAE9289640.1"/>
    </source>
</evidence>
<dbReference type="Proteomes" id="UP000488956">
    <property type="component" value="Unassembled WGS sequence"/>
</dbReference>
<evidence type="ECO:0000313" key="13">
    <source>
        <dbReference type="Proteomes" id="UP000440732"/>
    </source>
</evidence>
<evidence type="ECO:0000313" key="16">
    <source>
        <dbReference type="Proteomes" id="UP000488956"/>
    </source>
</evidence>
<reference evidence="9 10" key="1">
    <citation type="submission" date="2018-08" db="EMBL/GenBank/DDBJ databases">
        <title>Genomic investigation of the strawberry pathogen Phytophthora fragariae indicates pathogenicity is determined by transcriptional variation in three key races.</title>
        <authorList>
            <person name="Adams T.M."/>
            <person name="Armitage A.D."/>
            <person name="Sobczyk M.K."/>
            <person name="Bates H.J."/>
            <person name="Dunwell J.M."/>
            <person name="Nellist C.F."/>
            <person name="Harrison R.J."/>
        </authorList>
    </citation>
    <scope>NUCLEOTIDE SEQUENCE [LARGE SCALE GENOMIC DNA]</scope>
    <source>
        <strain evidence="7 11">A4</strain>
        <strain evidence="6 12">BC-1</strain>
        <strain evidence="5 10">NOV-27</strain>
        <strain evidence="4 13">NOV-5</strain>
        <strain evidence="8 15">NOV-77</strain>
        <strain evidence="1 9">NOV-9</strain>
        <strain evidence="3 16">ONT-3</strain>
        <strain evidence="2 14">SCRP245</strain>
    </source>
</reference>
<dbReference type="Proteomes" id="UP000460718">
    <property type="component" value="Unassembled WGS sequence"/>
</dbReference>
<evidence type="ECO:0000313" key="12">
    <source>
        <dbReference type="Proteomes" id="UP000440367"/>
    </source>
</evidence>
<dbReference type="EMBL" id="QXGB01001491">
    <property type="protein sequence ID" value="KAE9189913.1"/>
    <property type="molecule type" value="Genomic_DNA"/>
</dbReference>
<evidence type="ECO:0000313" key="2">
    <source>
        <dbReference type="EMBL" id="KAE8985563.1"/>
    </source>
</evidence>
<organism evidence="1 9">
    <name type="scientific">Phytophthora fragariae</name>
    <dbReference type="NCBI Taxonomy" id="53985"/>
    <lineage>
        <taxon>Eukaryota</taxon>
        <taxon>Sar</taxon>
        <taxon>Stramenopiles</taxon>
        <taxon>Oomycota</taxon>
        <taxon>Peronosporomycetes</taxon>
        <taxon>Peronosporales</taxon>
        <taxon>Peronosporaceae</taxon>
        <taxon>Phytophthora</taxon>
    </lineage>
</organism>
<dbReference type="EMBL" id="QXFY01001906">
    <property type="protein sequence ID" value="KAE9306913.1"/>
    <property type="molecule type" value="Genomic_DNA"/>
</dbReference>
<evidence type="ECO:0000313" key="9">
    <source>
        <dbReference type="Proteomes" id="UP000429523"/>
    </source>
</evidence>
<accession>A0A6A3EEF5</accession>
<gene>
    <name evidence="7" type="ORF">PF001_g19944</name>
    <name evidence="6" type="ORF">PF002_g20815</name>
    <name evidence="5" type="ORF">PF005_g19457</name>
    <name evidence="4" type="ORF">PF006_g27059</name>
    <name evidence="8" type="ORF">PF008_g21360</name>
    <name evidence="1" type="ORF">PF009_g20342</name>
    <name evidence="3" type="ORF">PF010_g24206</name>
    <name evidence="2" type="ORF">PF011_g20338</name>
</gene>
<dbReference type="Proteomes" id="UP000433483">
    <property type="component" value="Unassembled WGS sequence"/>
</dbReference>
<dbReference type="Proteomes" id="UP000486351">
    <property type="component" value="Unassembled WGS sequence"/>
</dbReference>
<dbReference type="EMBL" id="QXGF01001502">
    <property type="protein sequence ID" value="KAE8929540.1"/>
    <property type="molecule type" value="Genomic_DNA"/>
</dbReference>
<comment type="caution">
    <text evidence="1">The sequence shown here is derived from an EMBL/GenBank/DDBJ whole genome shotgun (WGS) entry which is preliminary data.</text>
</comment>
<dbReference type="Proteomes" id="UP000437068">
    <property type="component" value="Unassembled WGS sequence"/>
</dbReference>
<evidence type="ECO:0000313" key="14">
    <source>
        <dbReference type="Proteomes" id="UP000460718"/>
    </source>
</evidence>
<evidence type="ECO:0000313" key="8">
    <source>
        <dbReference type="EMBL" id="KAE9306913.1"/>
    </source>
</evidence>
<dbReference type="EMBL" id="QXGA01003581">
    <property type="protein sequence ID" value="KAE9081696.1"/>
    <property type="molecule type" value="Genomic_DNA"/>
</dbReference>
<dbReference type="EMBL" id="QXFW01001806">
    <property type="protein sequence ID" value="KAE8985563.1"/>
    <property type="molecule type" value="Genomic_DNA"/>
</dbReference>
<evidence type="ECO:0000313" key="15">
    <source>
        <dbReference type="Proteomes" id="UP000486351"/>
    </source>
</evidence>
<dbReference type="Proteomes" id="UP000429523">
    <property type="component" value="Unassembled WGS sequence"/>
</dbReference>
<proteinExistence type="predicted"/>
<evidence type="ECO:0000313" key="4">
    <source>
        <dbReference type="EMBL" id="KAE9081696.1"/>
    </source>
</evidence>
<sequence length="79" mass="8838">MDHQFSGSGVMVPRRWTCPSTCLKAKEQAVGLGRVSRDAKRQRRAEQIAQFLPPWPPVLCISCFVAVCGGCTYTTYKNF</sequence>
<evidence type="ECO:0000313" key="5">
    <source>
        <dbReference type="EMBL" id="KAE9189913.1"/>
    </source>
</evidence>
<evidence type="ECO:0000313" key="3">
    <source>
        <dbReference type="EMBL" id="KAE9075692.1"/>
    </source>
</evidence>
<dbReference type="EMBL" id="QXGD01001546">
    <property type="protein sequence ID" value="KAE9203854.1"/>
    <property type="molecule type" value="Genomic_DNA"/>
</dbReference>
<dbReference type="Proteomes" id="UP000440367">
    <property type="component" value="Unassembled WGS sequence"/>
</dbReference>
<evidence type="ECO:0000313" key="6">
    <source>
        <dbReference type="EMBL" id="KAE9203854.1"/>
    </source>
</evidence>
<protein>
    <submittedName>
        <fullName evidence="1">Uncharacterized protein</fullName>
    </submittedName>
</protein>
<dbReference type="OrthoDB" id="10425173at2759"/>